<proteinExistence type="predicted"/>
<evidence type="ECO:0000313" key="1">
    <source>
        <dbReference type="EMBL" id="SMO32760.1"/>
    </source>
</evidence>
<evidence type="ECO:0000313" key="2">
    <source>
        <dbReference type="Proteomes" id="UP000319040"/>
    </source>
</evidence>
<dbReference type="OrthoDB" id="1512699at2"/>
<reference evidence="1 2" key="1">
    <citation type="submission" date="2017-05" db="EMBL/GenBank/DDBJ databases">
        <authorList>
            <person name="Varghese N."/>
            <person name="Submissions S."/>
        </authorList>
    </citation>
    <scope>NUCLEOTIDE SEQUENCE [LARGE SCALE GENOMIC DNA]</scope>
    <source>
        <strain evidence="1 2">DSM 27040</strain>
    </source>
</reference>
<protein>
    <recommendedName>
        <fullName evidence="3">Lipoprotein</fullName>
    </recommendedName>
</protein>
<dbReference type="PROSITE" id="PS51257">
    <property type="entry name" value="PROKAR_LIPOPROTEIN"/>
    <property type="match status" value="1"/>
</dbReference>
<dbReference type="Proteomes" id="UP000319040">
    <property type="component" value="Unassembled WGS sequence"/>
</dbReference>
<organism evidence="1 2">
    <name type="scientific">Saccharicrinis carchari</name>
    <dbReference type="NCBI Taxonomy" id="1168039"/>
    <lineage>
        <taxon>Bacteria</taxon>
        <taxon>Pseudomonadati</taxon>
        <taxon>Bacteroidota</taxon>
        <taxon>Bacteroidia</taxon>
        <taxon>Marinilabiliales</taxon>
        <taxon>Marinilabiliaceae</taxon>
        <taxon>Saccharicrinis</taxon>
    </lineage>
</organism>
<evidence type="ECO:0008006" key="3">
    <source>
        <dbReference type="Google" id="ProtNLM"/>
    </source>
</evidence>
<dbReference type="AlphaFoldDB" id="A0A521ADJ2"/>
<sequence>MKKLQLIAYAIFTLLTFSCGGGTKDYAYYHLANGTNYDVSMKFYKYDSMYNNISLAVGQSYTGSAYSGEGGCGRTAYCALDTPDSLVIIFDDNRKAKIIWNGDNTSLGGIDKNLLSDEAYTIEDNENYRYVFTEQDYDNAIEF</sequence>
<name>A0A521ADJ2_SACCC</name>
<gene>
    <name evidence="1" type="ORF">SAMN06265379_10152</name>
</gene>
<dbReference type="RefSeq" id="WP_142531478.1">
    <property type="nucleotide sequence ID" value="NZ_FXTB01000001.1"/>
</dbReference>
<dbReference type="EMBL" id="FXTB01000001">
    <property type="protein sequence ID" value="SMO32760.1"/>
    <property type="molecule type" value="Genomic_DNA"/>
</dbReference>
<keyword evidence="2" id="KW-1185">Reference proteome</keyword>
<accession>A0A521ADJ2</accession>